<dbReference type="AlphaFoldDB" id="A0A1G2DE76"/>
<feature type="transmembrane region" description="Helical" evidence="1">
    <location>
        <begin position="94"/>
        <end position="116"/>
    </location>
</feature>
<organism evidence="2 3">
    <name type="scientific">Candidatus Lloydbacteria bacterium RIFCSPHIGHO2_02_FULL_54_17</name>
    <dbReference type="NCBI Taxonomy" id="1798664"/>
    <lineage>
        <taxon>Bacteria</taxon>
        <taxon>Candidatus Lloydiibacteriota</taxon>
    </lineage>
</organism>
<reference evidence="2 3" key="1">
    <citation type="journal article" date="2016" name="Nat. Commun.">
        <title>Thousands of microbial genomes shed light on interconnected biogeochemical processes in an aquifer system.</title>
        <authorList>
            <person name="Anantharaman K."/>
            <person name="Brown C.T."/>
            <person name="Hug L.A."/>
            <person name="Sharon I."/>
            <person name="Castelle C.J."/>
            <person name="Probst A.J."/>
            <person name="Thomas B.C."/>
            <person name="Singh A."/>
            <person name="Wilkins M.J."/>
            <person name="Karaoz U."/>
            <person name="Brodie E.L."/>
            <person name="Williams K.H."/>
            <person name="Hubbard S.S."/>
            <person name="Banfield J.F."/>
        </authorList>
    </citation>
    <scope>NUCLEOTIDE SEQUENCE [LARGE SCALE GENOMIC DNA]</scope>
</reference>
<gene>
    <name evidence="2" type="ORF">A3C93_05895</name>
</gene>
<keyword evidence="1" id="KW-0472">Membrane</keyword>
<accession>A0A1G2DE76</accession>
<evidence type="ECO:0000256" key="1">
    <source>
        <dbReference type="SAM" id="Phobius"/>
    </source>
</evidence>
<keyword evidence="1" id="KW-1133">Transmembrane helix</keyword>
<sequence length="131" mass="14713">MELNSKIGNVLKVIILTINIFLIFIIGISLYIAATTPVMHMRTCAAMSGPEGIGCGSAMEESINFEAIMLLALFAFALVATYFFVLLNRKWGFYINLVTVVLLGYLLFSDTLFFIWRGLDLPFVLWIKYGI</sequence>
<dbReference type="EMBL" id="MHLO01000027">
    <property type="protein sequence ID" value="OGZ11944.1"/>
    <property type="molecule type" value="Genomic_DNA"/>
</dbReference>
<evidence type="ECO:0000313" key="3">
    <source>
        <dbReference type="Proteomes" id="UP000178636"/>
    </source>
</evidence>
<dbReference type="STRING" id="1798664.A3C93_05895"/>
<dbReference type="Proteomes" id="UP000178636">
    <property type="component" value="Unassembled WGS sequence"/>
</dbReference>
<comment type="caution">
    <text evidence="2">The sequence shown here is derived from an EMBL/GenBank/DDBJ whole genome shotgun (WGS) entry which is preliminary data.</text>
</comment>
<name>A0A1G2DE76_9BACT</name>
<evidence type="ECO:0000313" key="2">
    <source>
        <dbReference type="EMBL" id="OGZ11944.1"/>
    </source>
</evidence>
<keyword evidence="1" id="KW-0812">Transmembrane</keyword>
<feature type="transmembrane region" description="Helical" evidence="1">
    <location>
        <begin position="67"/>
        <end position="87"/>
    </location>
</feature>
<proteinExistence type="predicted"/>
<feature type="transmembrane region" description="Helical" evidence="1">
    <location>
        <begin position="12"/>
        <end position="33"/>
    </location>
</feature>
<protein>
    <submittedName>
        <fullName evidence="2">Uncharacterized protein</fullName>
    </submittedName>
</protein>